<protein>
    <submittedName>
        <fullName evidence="2">Uncharacterized protein</fullName>
    </submittedName>
</protein>
<dbReference type="Proteomes" id="UP000234331">
    <property type="component" value="Unassembled WGS sequence"/>
</dbReference>
<feature type="region of interest" description="Disordered" evidence="1">
    <location>
        <begin position="322"/>
        <end position="343"/>
    </location>
</feature>
<evidence type="ECO:0000313" key="2">
    <source>
        <dbReference type="EMBL" id="SNQ51160.1"/>
    </source>
</evidence>
<gene>
    <name evidence="2" type="ORF">FRACA_620009</name>
</gene>
<dbReference type="AlphaFoldDB" id="A0A2I2KZS9"/>
<feature type="compositionally biased region" description="Polar residues" evidence="1">
    <location>
        <begin position="524"/>
        <end position="535"/>
    </location>
</feature>
<evidence type="ECO:0000256" key="1">
    <source>
        <dbReference type="SAM" id="MobiDB-lite"/>
    </source>
</evidence>
<proteinExistence type="predicted"/>
<sequence length="535" mass="58385">MRHVAPPGAVAVGQFDRVAEQVKLGGRPRLVEPFHRQLALGATRAVHGLLELVHRGLAEDGRDRPLDRLRQQREARLGVARPLQQPVEHDRLAEHRRRLGHRQGRALLQDALLLGEREVDAVAELVGESEHVTAPRGEVQHHIRVHRRDGGARERTAPFARPDGRVDPVLVEEPAGDPLHLRRERAERVEHQVAGLDPTVVLVGVGGHGRRPVVVGELRQAQDPGLEPVPALRDVVAAADRGDQRLDGFVGHLVGEVAARQPGRVAAQPVVDRLVVQQGVEDVGPGAQTWGQRRRDGLGGGAADLAVGGRQPAQRHVEGLAVHRDRRDLLGEEPPPSPRPGDRLLGEQLLLRLAEQVLPVAALHPQVVPGLVETVGGEQSLGRLVVQRGPFEAEEQQRGVDRGGALADLLQHRAARRFGRVGGEAQRRVPAGLADQLVDRRQFTDGVHQPRPVQLGDLPGIPRGERLGPRPCVRELYVDLLLAAPVEQRPKIPGDIVQRGIILRHTHHPRRLPTPARLAWEGRSGQQTPGATELP</sequence>
<feature type="compositionally biased region" description="Basic and acidic residues" evidence="1">
    <location>
        <begin position="148"/>
        <end position="166"/>
    </location>
</feature>
<feature type="region of interest" description="Disordered" evidence="1">
    <location>
        <begin position="513"/>
        <end position="535"/>
    </location>
</feature>
<feature type="region of interest" description="Disordered" evidence="1">
    <location>
        <begin position="146"/>
        <end position="166"/>
    </location>
</feature>
<accession>A0A2I2KZS9</accession>
<dbReference type="EMBL" id="FZMO01000528">
    <property type="protein sequence ID" value="SNQ51160.1"/>
    <property type="molecule type" value="Genomic_DNA"/>
</dbReference>
<organism evidence="2 3">
    <name type="scientific">Frankia canadensis</name>
    <dbReference type="NCBI Taxonomy" id="1836972"/>
    <lineage>
        <taxon>Bacteria</taxon>
        <taxon>Bacillati</taxon>
        <taxon>Actinomycetota</taxon>
        <taxon>Actinomycetes</taxon>
        <taxon>Frankiales</taxon>
        <taxon>Frankiaceae</taxon>
        <taxon>Frankia</taxon>
    </lineage>
</organism>
<evidence type="ECO:0000313" key="3">
    <source>
        <dbReference type="Proteomes" id="UP000234331"/>
    </source>
</evidence>
<reference evidence="2 3" key="1">
    <citation type="submission" date="2017-06" db="EMBL/GenBank/DDBJ databases">
        <authorList>
            <person name="Kim H.J."/>
            <person name="Triplett B.A."/>
        </authorList>
    </citation>
    <scope>NUCLEOTIDE SEQUENCE [LARGE SCALE GENOMIC DNA]</scope>
    <source>
        <strain evidence="2">FRACA_ARgP5</strain>
    </source>
</reference>
<keyword evidence="3" id="KW-1185">Reference proteome</keyword>
<name>A0A2I2KZS9_9ACTN</name>